<name>A0A2W1NHX5_9FLAO</name>
<dbReference type="InterPro" id="IPR006016">
    <property type="entry name" value="UspA"/>
</dbReference>
<dbReference type="OrthoDB" id="9788959at2"/>
<dbReference type="Pfam" id="PF00582">
    <property type="entry name" value="Usp"/>
    <property type="match status" value="1"/>
</dbReference>
<dbReference type="SUPFAM" id="SSF52402">
    <property type="entry name" value="Adenine nucleotide alpha hydrolases-like"/>
    <property type="match status" value="2"/>
</dbReference>
<evidence type="ECO:0000259" key="2">
    <source>
        <dbReference type="Pfam" id="PF00582"/>
    </source>
</evidence>
<evidence type="ECO:0000256" key="1">
    <source>
        <dbReference type="ARBA" id="ARBA00008791"/>
    </source>
</evidence>
<proteinExistence type="inferred from homology"/>
<organism evidence="3 4">
    <name type="scientific">Putridiphycobacter roseus</name>
    <dbReference type="NCBI Taxonomy" id="2219161"/>
    <lineage>
        <taxon>Bacteria</taxon>
        <taxon>Pseudomonadati</taxon>
        <taxon>Bacteroidota</taxon>
        <taxon>Flavobacteriia</taxon>
        <taxon>Flavobacteriales</taxon>
        <taxon>Crocinitomicaceae</taxon>
        <taxon>Putridiphycobacter</taxon>
    </lineage>
</organism>
<accession>A0A2W1NHX5</accession>
<dbReference type="Gene3D" id="3.40.50.620">
    <property type="entry name" value="HUPs"/>
    <property type="match status" value="2"/>
</dbReference>
<sequence>MKKILCATDYSENAEVALKYAYAISKKLQAKLVVTHVFDYPTILGTIIEEESFPLLEKDTLKQQQTKLETYCMAHLGTDLKENHVEISVLDDKSVLHGLISKIDEIHAFMVVVGMKGATISRELIMGSVTKQLIDKANSLVVAVPSCANYKAIETIVYATDFETDKDIEVIQKLTGLANAFDATIKVVHISTEKGYSDATQMGWFETKLKEKVKYDKISFKVIVSETVFESLKDYLDNVEADMVVMLERKEKGIFKKIFHQDLVKKMEIYGKIPLVSFNEENFGMFDFINLK</sequence>
<dbReference type="PANTHER" id="PTHR46268">
    <property type="entry name" value="STRESS RESPONSE PROTEIN NHAX"/>
    <property type="match status" value="1"/>
</dbReference>
<dbReference type="AlphaFoldDB" id="A0A2W1NHX5"/>
<dbReference type="PANTHER" id="PTHR46268:SF6">
    <property type="entry name" value="UNIVERSAL STRESS PROTEIN UP12"/>
    <property type="match status" value="1"/>
</dbReference>
<protein>
    <recommendedName>
        <fullName evidence="2">UspA domain-containing protein</fullName>
    </recommendedName>
</protein>
<evidence type="ECO:0000313" key="4">
    <source>
        <dbReference type="Proteomes" id="UP000249248"/>
    </source>
</evidence>
<dbReference type="CDD" id="cd00293">
    <property type="entry name" value="USP-like"/>
    <property type="match status" value="1"/>
</dbReference>
<comment type="caution">
    <text evidence="3">The sequence shown here is derived from an EMBL/GenBank/DDBJ whole genome shotgun (WGS) entry which is preliminary data.</text>
</comment>
<gene>
    <name evidence="3" type="ORF">DNU06_06775</name>
</gene>
<comment type="similarity">
    <text evidence="1">Belongs to the universal stress protein A family.</text>
</comment>
<dbReference type="EMBL" id="QKSB01000003">
    <property type="protein sequence ID" value="PZE17526.1"/>
    <property type="molecule type" value="Genomic_DNA"/>
</dbReference>
<keyword evidence="4" id="KW-1185">Reference proteome</keyword>
<dbReference type="InterPro" id="IPR006015">
    <property type="entry name" value="Universal_stress_UspA"/>
</dbReference>
<dbReference type="RefSeq" id="WP_111062487.1">
    <property type="nucleotide sequence ID" value="NZ_JBHUCU010000027.1"/>
</dbReference>
<evidence type="ECO:0000313" key="3">
    <source>
        <dbReference type="EMBL" id="PZE17526.1"/>
    </source>
</evidence>
<reference evidence="3 4" key="1">
    <citation type="submission" date="2018-06" db="EMBL/GenBank/DDBJ databases">
        <title>The draft genome sequence of Crocinitomix sp. SM1701.</title>
        <authorList>
            <person name="Zhang X."/>
        </authorList>
    </citation>
    <scope>NUCLEOTIDE SEQUENCE [LARGE SCALE GENOMIC DNA]</scope>
    <source>
        <strain evidence="3 4">SM1701</strain>
    </source>
</reference>
<dbReference type="PRINTS" id="PR01438">
    <property type="entry name" value="UNVRSLSTRESS"/>
</dbReference>
<dbReference type="InterPro" id="IPR014729">
    <property type="entry name" value="Rossmann-like_a/b/a_fold"/>
</dbReference>
<dbReference type="Proteomes" id="UP000249248">
    <property type="component" value="Unassembled WGS sequence"/>
</dbReference>
<feature type="domain" description="UspA" evidence="2">
    <location>
        <begin position="1"/>
        <end position="145"/>
    </location>
</feature>